<dbReference type="PANTHER" id="PTHR13068:SF112">
    <property type="entry name" value="TRANSCRIPTION TERMINATION FACTOR 3, MITOCHONDRIAL"/>
    <property type="match status" value="1"/>
</dbReference>
<sequence>PKFNFLRTFMKEEDITKFIYTGARSIELSENRLKSTIIVLRKLGLEGKALSELVAREPRLFTALEKDVIESFKEVVDLGIKKGSKMFAYALRGILKFGKERLDRRRLCLSRLGFAENQILVILRRRPMVLGLSEE</sequence>
<dbReference type="InterPro" id="IPR038538">
    <property type="entry name" value="MTERF_sf"/>
</dbReference>
<feature type="non-terminal residue" evidence="4">
    <location>
        <position position="135"/>
    </location>
</feature>
<organism evidence="4">
    <name type="scientific">Pinus taeda</name>
    <name type="common">Loblolly pine</name>
    <dbReference type="NCBI Taxonomy" id="3352"/>
    <lineage>
        <taxon>Eukaryota</taxon>
        <taxon>Viridiplantae</taxon>
        <taxon>Streptophyta</taxon>
        <taxon>Embryophyta</taxon>
        <taxon>Tracheophyta</taxon>
        <taxon>Spermatophyta</taxon>
        <taxon>Pinopsida</taxon>
        <taxon>Pinidae</taxon>
        <taxon>Conifers I</taxon>
        <taxon>Pinales</taxon>
        <taxon>Pinaceae</taxon>
        <taxon>Pinus</taxon>
        <taxon>Pinus subgen. Pinus</taxon>
    </lineage>
</organism>
<name>K7NJC5_PINTA</name>
<keyword evidence="2" id="KW-0805">Transcription regulation</keyword>
<keyword evidence="2" id="KW-0806">Transcription termination</keyword>
<dbReference type="AlphaFoldDB" id="K7NJC5"/>
<evidence type="ECO:0000313" key="4">
    <source>
        <dbReference type="EMBL" id="AEX12009.1"/>
    </source>
</evidence>
<protein>
    <submittedName>
        <fullName evidence="4">Uncharacterized protein</fullName>
    </submittedName>
</protein>
<evidence type="ECO:0000256" key="3">
    <source>
        <dbReference type="ARBA" id="ARBA00022946"/>
    </source>
</evidence>
<proteinExistence type="inferred from homology"/>
<gene>
    <name evidence="4" type="ORF">0_2981_01</name>
</gene>
<reference evidence="4" key="1">
    <citation type="submission" date="2011-11" db="EMBL/GenBank/DDBJ databases">
        <title>Nucleotide Diversity and Divergence in the Loblolly Pine Gene Space.</title>
        <authorList>
            <person name="Neale D.B."/>
            <person name="Wegrzyn J.L."/>
            <person name="Lee J.M."/>
            <person name="Eckert A.J."/>
            <person name="Liechty J.D."/>
            <person name="Stevens K.A."/>
            <person name="Langley C.H."/>
        </authorList>
    </citation>
    <scope>NUCLEOTIDE SEQUENCE</scope>
    <source>
        <strain evidence="4">1641</strain>
        <tissue evidence="4">Megagametophyte</tissue>
    </source>
</reference>
<accession>K7NJC5</accession>
<dbReference type="GO" id="GO:0003676">
    <property type="term" value="F:nucleic acid binding"/>
    <property type="evidence" value="ECO:0007669"/>
    <property type="project" value="InterPro"/>
</dbReference>
<keyword evidence="2" id="KW-0804">Transcription</keyword>
<dbReference type="GO" id="GO:0006353">
    <property type="term" value="P:DNA-templated transcription termination"/>
    <property type="evidence" value="ECO:0007669"/>
    <property type="project" value="UniProtKB-KW"/>
</dbReference>
<evidence type="ECO:0000256" key="2">
    <source>
        <dbReference type="ARBA" id="ARBA00022472"/>
    </source>
</evidence>
<dbReference type="InterPro" id="IPR003690">
    <property type="entry name" value="MTERF"/>
</dbReference>
<comment type="similarity">
    <text evidence="1">Belongs to the mTERF family.</text>
</comment>
<feature type="non-terminal residue" evidence="4">
    <location>
        <position position="1"/>
    </location>
</feature>
<dbReference type="Gene3D" id="1.25.70.10">
    <property type="entry name" value="Transcription termination factor 3, mitochondrial"/>
    <property type="match status" value="1"/>
</dbReference>
<dbReference type="EMBL" id="JQ018509">
    <property type="protein sequence ID" value="AEX12009.1"/>
    <property type="molecule type" value="Genomic_DNA"/>
</dbReference>
<keyword evidence="3" id="KW-0809">Transit peptide</keyword>
<evidence type="ECO:0000256" key="1">
    <source>
        <dbReference type="ARBA" id="ARBA00007692"/>
    </source>
</evidence>
<dbReference type="PANTHER" id="PTHR13068">
    <property type="entry name" value="CGI-12 PROTEIN-RELATED"/>
    <property type="match status" value="1"/>
</dbReference>